<feature type="transmembrane region" description="Helical" evidence="5">
    <location>
        <begin position="102"/>
        <end position="125"/>
    </location>
</feature>
<dbReference type="EMBL" id="JAGPYM010000070">
    <property type="protein sequence ID" value="KAH6869510.1"/>
    <property type="molecule type" value="Genomic_DNA"/>
</dbReference>
<evidence type="ECO:0000313" key="7">
    <source>
        <dbReference type="Proteomes" id="UP000777438"/>
    </source>
</evidence>
<evidence type="ECO:0000256" key="4">
    <source>
        <dbReference type="ARBA" id="ARBA00023136"/>
    </source>
</evidence>
<protein>
    <submittedName>
        <fullName evidence="6">RTA1 like protein-domain-containing protein</fullName>
    </submittedName>
</protein>
<dbReference type="AlphaFoldDB" id="A0A9P8VNU6"/>
<dbReference type="GO" id="GO:0005886">
    <property type="term" value="C:plasma membrane"/>
    <property type="evidence" value="ECO:0007669"/>
    <property type="project" value="TreeGrafter"/>
</dbReference>
<evidence type="ECO:0000313" key="6">
    <source>
        <dbReference type="EMBL" id="KAH6869510.1"/>
    </source>
</evidence>
<evidence type="ECO:0000256" key="3">
    <source>
        <dbReference type="ARBA" id="ARBA00022989"/>
    </source>
</evidence>
<keyword evidence="2 5" id="KW-0812">Transmembrane</keyword>
<feature type="transmembrane region" description="Helical" evidence="5">
    <location>
        <begin position="188"/>
        <end position="206"/>
    </location>
</feature>
<dbReference type="OrthoDB" id="4521223at2759"/>
<dbReference type="PANTHER" id="PTHR31465">
    <property type="entry name" value="PROTEIN RTA1-RELATED"/>
    <property type="match status" value="1"/>
</dbReference>
<dbReference type="GO" id="GO:0000324">
    <property type="term" value="C:fungal-type vacuole"/>
    <property type="evidence" value="ECO:0007669"/>
    <property type="project" value="TreeGrafter"/>
</dbReference>
<name>A0A9P8VNU6_9HYPO</name>
<accession>A0A9P8VNU6</accession>
<feature type="transmembrane region" description="Helical" evidence="5">
    <location>
        <begin position="145"/>
        <end position="167"/>
    </location>
</feature>
<dbReference type="InterPro" id="IPR007568">
    <property type="entry name" value="RTA1"/>
</dbReference>
<keyword evidence="3 5" id="KW-1133">Transmembrane helix</keyword>
<feature type="transmembrane region" description="Helical" evidence="5">
    <location>
        <begin position="6"/>
        <end position="26"/>
    </location>
</feature>
<dbReference type="Proteomes" id="UP000777438">
    <property type="component" value="Unassembled WGS sequence"/>
</dbReference>
<organism evidence="6 7">
    <name type="scientific">Thelonectria olida</name>
    <dbReference type="NCBI Taxonomy" id="1576542"/>
    <lineage>
        <taxon>Eukaryota</taxon>
        <taxon>Fungi</taxon>
        <taxon>Dikarya</taxon>
        <taxon>Ascomycota</taxon>
        <taxon>Pezizomycotina</taxon>
        <taxon>Sordariomycetes</taxon>
        <taxon>Hypocreomycetidae</taxon>
        <taxon>Hypocreales</taxon>
        <taxon>Nectriaceae</taxon>
        <taxon>Thelonectria</taxon>
    </lineage>
</organism>
<dbReference type="PANTHER" id="PTHR31465:SF9">
    <property type="entry name" value="SPHINGOID LONG-CHAIN BASE TRANSPORTER RSB1"/>
    <property type="match status" value="1"/>
</dbReference>
<evidence type="ECO:0000256" key="1">
    <source>
        <dbReference type="ARBA" id="ARBA00004141"/>
    </source>
</evidence>
<gene>
    <name evidence="6" type="ORF">B0T10DRAFT_523643</name>
</gene>
<feature type="transmembrane region" description="Helical" evidence="5">
    <location>
        <begin position="63"/>
        <end position="90"/>
    </location>
</feature>
<comment type="caution">
    <text evidence="6">The sequence shown here is derived from an EMBL/GenBank/DDBJ whole genome shotgun (WGS) entry which is preliminary data.</text>
</comment>
<feature type="transmembrane region" description="Helical" evidence="5">
    <location>
        <begin position="226"/>
        <end position="244"/>
    </location>
</feature>
<keyword evidence="4 5" id="KW-0472">Membrane</keyword>
<evidence type="ECO:0000256" key="5">
    <source>
        <dbReference type="SAM" id="Phobius"/>
    </source>
</evidence>
<keyword evidence="7" id="KW-1185">Reference proteome</keyword>
<comment type="subcellular location">
    <subcellularLocation>
        <location evidence="1">Membrane</location>
        <topology evidence="1">Multi-pass membrane protein</topology>
    </subcellularLocation>
</comment>
<feature type="transmembrane region" description="Helical" evidence="5">
    <location>
        <begin position="33"/>
        <end position="51"/>
    </location>
</feature>
<sequence length="284" mass="31880">MEHYNLGANLFFLISFALLVPFQTYYGIRYKTWGFMFSMLCSLILEILGYTGRIGLHYGKDMFLMYIITLTIGPAFLSAAVYLCLARIIVIYGEYLARFKPVVYTATFMLFDLFALLLQSAGGALVGGDDPTFWDTGLRILQAGLSVHLVGITIYVILCADFAFSAYRERDEWRTDFKSFRSSKQFKAFCIALGLATLAILIRTAFRVAELSQGFDSEISENEPVFLVLDGTMILCASLLLTLLHPGHVFLEYWAKAEFDVRTGKRKGSRERGVELGSIASQVS</sequence>
<dbReference type="Pfam" id="PF04479">
    <property type="entry name" value="RTA1"/>
    <property type="match status" value="1"/>
</dbReference>
<reference evidence="6 7" key="1">
    <citation type="journal article" date="2021" name="Nat. Commun.">
        <title>Genetic determinants of endophytism in the Arabidopsis root mycobiome.</title>
        <authorList>
            <person name="Mesny F."/>
            <person name="Miyauchi S."/>
            <person name="Thiergart T."/>
            <person name="Pickel B."/>
            <person name="Atanasova L."/>
            <person name="Karlsson M."/>
            <person name="Huettel B."/>
            <person name="Barry K.W."/>
            <person name="Haridas S."/>
            <person name="Chen C."/>
            <person name="Bauer D."/>
            <person name="Andreopoulos W."/>
            <person name="Pangilinan J."/>
            <person name="LaButti K."/>
            <person name="Riley R."/>
            <person name="Lipzen A."/>
            <person name="Clum A."/>
            <person name="Drula E."/>
            <person name="Henrissat B."/>
            <person name="Kohler A."/>
            <person name="Grigoriev I.V."/>
            <person name="Martin F.M."/>
            <person name="Hacquard S."/>
        </authorList>
    </citation>
    <scope>NUCLEOTIDE SEQUENCE [LARGE SCALE GENOMIC DNA]</scope>
    <source>
        <strain evidence="6 7">MPI-CAGE-CH-0241</strain>
    </source>
</reference>
<evidence type="ECO:0000256" key="2">
    <source>
        <dbReference type="ARBA" id="ARBA00022692"/>
    </source>
</evidence>
<proteinExistence type="predicted"/>